<dbReference type="EMBL" id="AJLS01000115">
    <property type="protein sequence ID" value="EKN66522.1"/>
    <property type="molecule type" value="Genomic_DNA"/>
</dbReference>
<dbReference type="OrthoDB" id="2374820at2"/>
<protein>
    <recommendedName>
        <fullName evidence="3">YwmB</fullName>
    </recommendedName>
</protein>
<dbReference type="InterPro" id="IPR036209">
    <property type="entry name" value="YwmB-like_sf"/>
</dbReference>
<evidence type="ECO:0000313" key="2">
    <source>
        <dbReference type="Proteomes" id="UP000006316"/>
    </source>
</evidence>
<organism evidence="1 2">
    <name type="scientific">Neobacillus bataviensis LMG 21833</name>
    <dbReference type="NCBI Taxonomy" id="1117379"/>
    <lineage>
        <taxon>Bacteria</taxon>
        <taxon>Bacillati</taxon>
        <taxon>Bacillota</taxon>
        <taxon>Bacilli</taxon>
        <taxon>Bacillales</taxon>
        <taxon>Bacillaceae</taxon>
        <taxon>Neobacillus</taxon>
    </lineage>
</organism>
<accession>K6D229</accession>
<dbReference type="SUPFAM" id="SSF143842">
    <property type="entry name" value="YwmB-like"/>
    <property type="match status" value="1"/>
</dbReference>
<evidence type="ECO:0008006" key="3">
    <source>
        <dbReference type="Google" id="ProtNLM"/>
    </source>
</evidence>
<dbReference type="RefSeq" id="WP_007086090.1">
    <property type="nucleotide sequence ID" value="NZ_AJLS01000115.1"/>
</dbReference>
<dbReference type="Pfam" id="PF08680">
    <property type="entry name" value="DUF1779"/>
    <property type="match status" value="1"/>
</dbReference>
<dbReference type="PATRIC" id="fig|1117379.3.peg.3205"/>
<sequence>MRNGKMFLYIVTILSLILVVIGNRTTEATSGLDFLRAEKTIDVGKELFQTSKRDGVGATLVSLKKNTDGSQSIFQKDLVKMGKVLSAEDILLDEWSFYAREHVVGMESVQEVQEYADSLRRKFPDWEWSVTNTSQKWEVTAVSPSKHHKEMLQLMATHTKQPVNAYIVYSVSGMEWNESSQAFFTRDVFKNRLTDIFRGKPTVFSCMKGVISDKIDKALPVTVRSLLAGFDAKEVEALKEETFMSVSAISPMFSGSIDEQKNNMNLQIGVRSEGLGGKTTVVVGTPIITIEY</sequence>
<dbReference type="Gene3D" id="3.30.360.40">
    <property type="entry name" value="YwmB-like"/>
    <property type="match status" value="1"/>
</dbReference>
<dbReference type="Gene3D" id="3.30.2030.10">
    <property type="entry name" value="YwmB-like"/>
    <property type="match status" value="1"/>
</dbReference>
<evidence type="ECO:0000313" key="1">
    <source>
        <dbReference type="EMBL" id="EKN66522.1"/>
    </source>
</evidence>
<dbReference type="STRING" id="1117379.BABA_15472"/>
<dbReference type="AlphaFoldDB" id="K6D229"/>
<dbReference type="Proteomes" id="UP000006316">
    <property type="component" value="Unassembled WGS sequence"/>
</dbReference>
<comment type="caution">
    <text evidence="1">The sequence shown here is derived from an EMBL/GenBank/DDBJ whole genome shotgun (WGS) entry which is preliminary data.</text>
</comment>
<name>K6D229_9BACI</name>
<dbReference type="eggNOG" id="ENOG5033GA6">
    <property type="taxonomic scope" value="Bacteria"/>
</dbReference>
<keyword evidence="2" id="KW-1185">Reference proteome</keyword>
<gene>
    <name evidence="1" type="ORF">BABA_15472</name>
</gene>
<dbReference type="InterPro" id="IPR014794">
    <property type="entry name" value="DUF1779"/>
</dbReference>
<proteinExistence type="predicted"/>
<reference evidence="1 2" key="1">
    <citation type="journal article" date="2012" name="Front. Microbiol.">
        <title>Redundancy and modularity in membrane-associated dissimilatory nitrate reduction in Bacillus.</title>
        <authorList>
            <person name="Heylen K."/>
            <person name="Keltjens J."/>
        </authorList>
    </citation>
    <scope>NUCLEOTIDE SEQUENCE [LARGE SCALE GENOMIC DNA]</scope>
    <source>
        <strain evidence="2">LMG 21833T</strain>
    </source>
</reference>